<reference evidence="3" key="2">
    <citation type="submission" date="2020-09" db="EMBL/GenBank/DDBJ databases">
        <authorList>
            <person name="Sun Q."/>
            <person name="Kim S."/>
        </authorList>
    </citation>
    <scope>NUCLEOTIDE SEQUENCE</scope>
    <source>
        <strain evidence="3">KCTC 12988</strain>
    </source>
</reference>
<proteinExistence type="predicted"/>
<dbReference type="AlphaFoldDB" id="A0A918WKL7"/>
<feature type="region of interest" description="Disordered" evidence="1">
    <location>
        <begin position="22"/>
        <end position="63"/>
    </location>
</feature>
<sequence length="63" mass="6850">MKITLSVLALMFCAVSCTPVHQHQAGGGAFDDSHVGQALDSNTSLPEDSIDGARSFEEWRERE</sequence>
<feature type="compositionally biased region" description="Basic and acidic residues" evidence="1">
    <location>
        <begin position="54"/>
        <end position="63"/>
    </location>
</feature>
<evidence type="ECO:0000256" key="2">
    <source>
        <dbReference type="SAM" id="SignalP"/>
    </source>
</evidence>
<reference evidence="3" key="1">
    <citation type="journal article" date="2014" name="Int. J. Syst. Evol. Microbiol.">
        <title>Complete genome sequence of Corynebacterium casei LMG S-19264T (=DSM 44701T), isolated from a smear-ripened cheese.</title>
        <authorList>
            <consortium name="US DOE Joint Genome Institute (JGI-PGF)"/>
            <person name="Walter F."/>
            <person name="Albersmeier A."/>
            <person name="Kalinowski J."/>
            <person name="Ruckert C."/>
        </authorList>
    </citation>
    <scope>NUCLEOTIDE SEQUENCE</scope>
    <source>
        <strain evidence="3">KCTC 12988</strain>
    </source>
</reference>
<dbReference type="EMBL" id="BMXI01000006">
    <property type="protein sequence ID" value="GHC51492.1"/>
    <property type="molecule type" value="Genomic_DNA"/>
</dbReference>
<comment type="caution">
    <text evidence="3">The sequence shown here is derived from an EMBL/GenBank/DDBJ whole genome shotgun (WGS) entry which is preliminary data.</text>
</comment>
<name>A0A918WKL7_9BACT</name>
<keyword evidence="4" id="KW-1185">Reference proteome</keyword>
<evidence type="ECO:0000313" key="3">
    <source>
        <dbReference type="EMBL" id="GHC51492.1"/>
    </source>
</evidence>
<keyword evidence="2" id="KW-0732">Signal</keyword>
<evidence type="ECO:0000256" key="1">
    <source>
        <dbReference type="SAM" id="MobiDB-lite"/>
    </source>
</evidence>
<accession>A0A918WKL7</accession>
<protein>
    <submittedName>
        <fullName evidence="3">Uncharacterized protein</fullName>
    </submittedName>
</protein>
<dbReference type="Proteomes" id="UP000644507">
    <property type="component" value="Unassembled WGS sequence"/>
</dbReference>
<gene>
    <name evidence="3" type="ORF">GCM10007100_17150</name>
</gene>
<feature type="chain" id="PRO_5036964623" evidence="2">
    <location>
        <begin position="23"/>
        <end position="63"/>
    </location>
</feature>
<dbReference type="RefSeq" id="WP_189569518.1">
    <property type="nucleotide sequence ID" value="NZ_BMXI01000006.1"/>
</dbReference>
<evidence type="ECO:0000313" key="4">
    <source>
        <dbReference type="Proteomes" id="UP000644507"/>
    </source>
</evidence>
<organism evidence="3 4">
    <name type="scientific">Roseibacillus persicicus</name>
    <dbReference type="NCBI Taxonomy" id="454148"/>
    <lineage>
        <taxon>Bacteria</taxon>
        <taxon>Pseudomonadati</taxon>
        <taxon>Verrucomicrobiota</taxon>
        <taxon>Verrucomicrobiia</taxon>
        <taxon>Verrucomicrobiales</taxon>
        <taxon>Verrucomicrobiaceae</taxon>
        <taxon>Roseibacillus</taxon>
    </lineage>
</organism>
<feature type="signal peptide" evidence="2">
    <location>
        <begin position="1"/>
        <end position="22"/>
    </location>
</feature>